<keyword evidence="8" id="KW-1185">Reference proteome</keyword>
<dbReference type="GO" id="GO:0051082">
    <property type="term" value="F:unfolded protein binding"/>
    <property type="evidence" value="ECO:0007669"/>
    <property type="project" value="InterPro"/>
</dbReference>
<dbReference type="GO" id="GO:0006457">
    <property type="term" value="P:protein folding"/>
    <property type="evidence" value="ECO:0007669"/>
    <property type="project" value="InterPro"/>
</dbReference>
<dbReference type="GO" id="GO:0030544">
    <property type="term" value="F:Hsp70 protein binding"/>
    <property type="evidence" value="ECO:0007669"/>
    <property type="project" value="InterPro"/>
</dbReference>
<dbReference type="Gene3D" id="2.60.260.20">
    <property type="entry name" value="Urease metallochaperone UreE, N-terminal domain"/>
    <property type="match status" value="1"/>
</dbReference>
<proteinExistence type="predicted"/>
<dbReference type="InterPro" id="IPR008971">
    <property type="entry name" value="HSP40/DnaJ_pept-bd"/>
</dbReference>
<dbReference type="OMA" id="MHITKEH"/>
<sequence length="181" mass="19809">MHGKADEQPGCDAGDVTFIVHQKEHPEFRRRNADLFLTKEISLLEALTGFRRVITHLDGRRFVVKSAPREVIQPLAEGAGLKALKDEGMPTIRHPFIFGTLFLILNIKFPDEVDATLIPRLREALPGPGREVPNASTAKVCFFEDMDPMASVSSERQGGAPGREGVDGPGQLPHGPGCPHQ</sequence>
<dbReference type="EMBL" id="CAJNNV010032358">
    <property type="protein sequence ID" value="CAE8639745.1"/>
    <property type="molecule type" value="Genomic_DNA"/>
</dbReference>
<protein>
    <recommendedName>
        <fullName evidence="6">Chaperone DnaJ C-terminal domain-containing protein</fullName>
    </recommendedName>
</protein>
<dbReference type="FunFam" id="2.60.260.20:FF:000003">
    <property type="entry name" value="DnaJ subfamily A member 2"/>
    <property type="match status" value="1"/>
</dbReference>
<dbReference type="GO" id="GO:0008270">
    <property type="term" value="F:zinc ion binding"/>
    <property type="evidence" value="ECO:0007669"/>
    <property type="project" value="UniProtKB-KW"/>
</dbReference>
<name>A0A813HNK6_POLGL</name>
<keyword evidence="4" id="KW-0862">Zinc</keyword>
<dbReference type="AlphaFoldDB" id="A0A813HNK6"/>
<dbReference type="SUPFAM" id="SSF49493">
    <property type="entry name" value="HSP40/DnaJ peptide-binding domain"/>
    <property type="match status" value="1"/>
</dbReference>
<evidence type="ECO:0000256" key="1">
    <source>
        <dbReference type="ARBA" id="ARBA00022723"/>
    </source>
</evidence>
<gene>
    <name evidence="7" type="ORF">PGLA1383_LOCUS54758</name>
</gene>
<feature type="region of interest" description="Disordered" evidence="5">
    <location>
        <begin position="151"/>
        <end position="181"/>
    </location>
</feature>
<accession>A0A813HNK6</accession>
<feature type="domain" description="Chaperone DnaJ C-terminal" evidence="6">
    <location>
        <begin position="2"/>
        <end position="110"/>
    </location>
</feature>
<dbReference type="Pfam" id="PF01556">
    <property type="entry name" value="DnaJ_C"/>
    <property type="match status" value="1"/>
</dbReference>
<dbReference type="InterPro" id="IPR044713">
    <property type="entry name" value="DNJA1/2-like"/>
</dbReference>
<evidence type="ECO:0000313" key="8">
    <source>
        <dbReference type="Proteomes" id="UP000654075"/>
    </source>
</evidence>
<evidence type="ECO:0000256" key="3">
    <source>
        <dbReference type="ARBA" id="ARBA00022771"/>
    </source>
</evidence>
<evidence type="ECO:0000256" key="2">
    <source>
        <dbReference type="ARBA" id="ARBA00022737"/>
    </source>
</evidence>
<keyword evidence="2" id="KW-0677">Repeat</keyword>
<evidence type="ECO:0000259" key="6">
    <source>
        <dbReference type="Pfam" id="PF01556"/>
    </source>
</evidence>
<dbReference type="PANTHER" id="PTHR43888">
    <property type="entry name" value="DNAJ-LIKE-2, ISOFORM A-RELATED"/>
    <property type="match status" value="1"/>
</dbReference>
<reference evidence="7" key="1">
    <citation type="submission" date="2021-02" db="EMBL/GenBank/DDBJ databases">
        <authorList>
            <person name="Dougan E. K."/>
            <person name="Rhodes N."/>
            <person name="Thang M."/>
            <person name="Chan C."/>
        </authorList>
    </citation>
    <scope>NUCLEOTIDE SEQUENCE</scope>
</reference>
<dbReference type="OrthoDB" id="550424at2759"/>
<keyword evidence="3" id="KW-0863">Zinc-finger</keyword>
<dbReference type="Proteomes" id="UP000654075">
    <property type="component" value="Unassembled WGS sequence"/>
</dbReference>
<comment type="caution">
    <text evidence="7">The sequence shown here is derived from an EMBL/GenBank/DDBJ whole genome shotgun (WGS) entry which is preliminary data.</text>
</comment>
<organism evidence="7 8">
    <name type="scientific">Polarella glacialis</name>
    <name type="common">Dinoflagellate</name>
    <dbReference type="NCBI Taxonomy" id="89957"/>
    <lineage>
        <taxon>Eukaryota</taxon>
        <taxon>Sar</taxon>
        <taxon>Alveolata</taxon>
        <taxon>Dinophyceae</taxon>
        <taxon>Suessiales</taxon>
        <taxon>Suessiaceae</taxon>
        <taxon>Polarella</taxon>
    </lineage>
</organism>
<evidence type="ECO:0000313" key="7">
    <source>
        <dbReference type="EMBL" id="CAE8639745.1"/>
    </source>
</evidence>
<evidence type="ECO:0000256" key="5">
    <source>
        <dbReference type="SAM" id="MobiDB-lite"/>
    </source>
</evidence>
<dbReference type="InterPro" id="IPR002939">
    <property type="entry name" value="DnaJ_C"/>
</dbReference>
<keyword evidence="1" id="KW-0479">Metal-binding</keyword>
<evidence type="ECO:0000256" key="4">
    <source>
        <dbReference type="ARBA" id="ARBA00022833"/>
    </source>
</evidence>